<dbReference type="Proteomes" id="UP001177670">
    <property type="component" value="Unassembled WGS sequence"/>
</dbReference>
<reference evidence="1" key="1">
    <citation type="submission" date="2021-10" db="EMBL/GenBank/DDBJ databases">
        <title>Melipona bicolor Genome sequencing and assembly.</title>
        <authorList>
            <person name="Araujo N.S."/>
            <person name="Arias M.C."/>
        </authorList>
    </citation>
    <scope>NUCLEOTIDE SEQUENCE</scope>
    <source>
        <strain evidence="1">USP_2M_L1-L4_2017</strain>
        <tissue evidence="1">Whole body</tissue>
    </source>
</reference>
<accession>A0AA40FR85</accession>
<name>A0AA40FR85_9HYME</name>
<dbReference type="EMBL" id="JAHYIQ010000020">
    <property type="protein sequence ID" value="KAK1123479.1"/>
    <property type="molecule type" value="Genomic_DNA"/>
</dbReference>
<dbReference type="AlphaFoldDB" id="A0AA40FR85"/>
<evidence type="ECO:0000313" key="2">
    <source>
        <dbReference type="Proteomes" id="UP001177670"/>
    </source>
</evidence>
<gene>
    <name evidence="1" type="ORF">K0M31_008186</name>
</gene>
<sequence length="108" mass="12495">MCSINRLDFSTASCADFRSKAKEPRDQDSLERLLALGSPTDVIKVGSSWTRIDNRRDYSVDHPLIRFSVQCYRCFLYPPLIEQCRIRDFTVDEIPTSSRFLKLFTPGN</sequence>
<evidence type="ECO:0000313" key="1">
    <source>
        <dbReference type="EMBL" id="KAK1123479.1"/>
    </source>
</evidence>
<keyword evidence="2" id="KW-1185">Reference proteome</keyword>
<protein>
    <submittedName>
        <fullName evidence="1">Uncharacterized protein</fullName>
    </submittedName>
</protein>
<organism evidence="1 2">
    <name type="scientific">Melipona bicolor</name>
    <dbReference type="NCBI Taxonomy" id="60889"/>
    <lineage>
        <taxon>Eukaryota</taxon>
        <taxon>Metazoa</taxon>
        <taxon>Ecdysozoa</taxon>
        <taxon>Arthropoda</taxon>
        <taxon>Hexapoda</taxon>
        <taxon>Insecta</taxon>
        <taxon>Pterygota</taxon>
        <taxon>Neoptera</taxon>
        <taxon>Endopterygota</taxon>
        <taxon>Hymenoptera</taxon>
        <taxon>Apocrita</taxon>
        <taxon>Aculeata</taxon>
        <taxon>Apoidea</taxon>
        <taxon>Anthophila</taxon>
        <taxon>Apidae</taxon>
        <taxon>Melipona</taxon>
    </lineage>
</organism>
<comment type="caution">
    <text evidence="1">The sequence shown here is derived from an EMBL/GenBank/DDBJ whole genome shotgun (WGS) entry which is preliminary data.</text>
</comment>
<proteinExistence type="predicted"/>